<keyword evidence="1" id="KW-1133">Transmembrane helix</keyword>
<sequence>MITSAIVFALFHPMYLVVTLISGLILAVITFRTKSLIPAILTHAIWNLYVGVFFLYF</sequence>
<feature type="transmembrane region" description="Helical" evidence="1">
    <location>
        <begin position="36"/>
        <end position="56"/>
    </location>
</feature>
<organism evidence="3 4">
    <name type="scientific">Sporosarcina contaminans</name>
    <dbReference type="NCBI Taxonomy" id="633403"/>
    <lineage>
        <taxon>Bacteria</taxon>
        <taxon>Bacillati</taxon>
        <taxon>Bacillota</taxon>
        <taxon>Bacilli</taxon>
        <taxon>Bacillales</taxon>
        <taxon>Caryophanaceae</taxon>
        <taxon>Sporosarcina</taxon>
    </lineage>
</organism>
<evidence type="ECO:0000313" key="3">
    <source>
        <dbReference type="EMBL" id="MFD1205744.1"/>
    </source>
</evidence>
<keyword evidence="4" id="KW-1185">Reference proteome</keyword>
<comment type="caution">
    <text evidence="3">The sequence shown here is derived from an EMBL/GenBank/DDBJ whole genome shotgun (WGS) entry which is preliminary data.</text>
</comment>
<evidence type="ECO:0000259" key="2">
    <source>
        <dbReference type="Pfam" id="PF02517"/>
    </source>
</evidence>
<reference evidence="4" key="1">
    <citation type="journal article" date="2019" name="Int. J. Syst. Evol. Microbiol.">
        <title>The Global Catalogue of Microorganisms (GCM) 10K type strain sequencing project: providing services to taxonomists for standard genome sequencing and annotation.</title>
        <authorList>
            <consortium name="The Broad Institute Genomics Platform"/>
            <consortium name="The Broad Institute Genome Sequencing Center for Infectious Disease"/>
            <person name="Wu L."/>
            <person name="Ma J."/>
        </authorList>
    </citation>
    <scope>NUCLEOTIDE SEQUENCE [LARGE SCALE GENOMIC DNA]</scope>
    <source>
        <strain evidence="4">CCUG 53915</strain>
    </source>
</reference>
<dbReference type="RefSeq" id="WP_381481033.1">
    <property type="nucleotide sequence ID" value="NZ_JBHTLT010000081.1"/>
</dbReference>
<dbReference type="EMBL" id="JBHTLT010000081">
    <property type="protein sequence ID" value="MFD1205744.1"/>
    <property type="molecule type" value="Genomic_DNA"/>
</dbReference>
<dbReference type="Pfam" id="PF02517">
    <property type="entry name" value="Rce1-like"/>
    <property type="match status" value="1"/>
</dbReference>
<dbReference type="Proteomes" id="UP001597231">
    <property type="component" value="Unassembled WGS sequence"/>
</dbReference>
<dbReference type="InterPro" id="IPR003675">
    <property type="entry name" value="Rce1/LyrA-like_dom"/>
</dbReference>
<keyword evidence="1" id="KW-0472">Membrane</keyword>
<name>A0ABW3U236_9BACL</name>
<gene>
    <name evidence="3" type="ORF">ACFQ38_11655</name>
</gene>
<accession>A0ABW3U236</accession>
<evidence type="ECO:0000256" key="1">
    <source>
        <dbReference type="SAM" id="Phobius"/>
    </source>
</evidence>
<evidence type="ECO:0000313" key="4">
    <source>
        <dbReference type="Proteomes" id="UP001597231"/>
    </source>
</evidence>
<feature type="domain" description="CAAX prenyl protease 2/Lysostaphin resistance protein A-like" evidence="2">
    <location>
        <begin position="2"/>
        <end position="48"/>
    </location>
</feature>
<keyword evidence="1" id="KW-0812">Transmembrane</keyword>
<feature type="transmembrane region" description="Helical" evidence="1">
    <location>
        <begin position="6"/>
        <end position="29"/>
    </location>
</feature>
<proteinExistence type="predicted"/>
<protein>
    <submittedName>
        <fullName evidence="3">Type II CAAX prenyl endopeptidase Rce1 family protein</fullName>
    </submittedName>
</protein>